<comment type="caution">
    <text evidence="1">The sequence shown here is derived from an EMBL/GenBank/DDBJ whole genome shotgun (WGS) entry which is preliminary data.</text>
</comment>
<gene>
    <name evidence="1" type="ORF">SAE02_05970</name>
</gene>
<organism evidence="1 2">
    <name type="scientific">Skermanella aerolata</name>
    <dbReference type="NCBI Taxonomy" id="393310"/>
    <lineage>
        <taxon>Bacteria</taxon>
        <taxon>Pseudomonadati</taxon>
        <taxon>Pseudomonadota</taxon>
        <taxon>Alphaproteobacteria</taxon>
        <taxon>Rhodospirillales</taxon>
        <taxon>Azospirillaceae</taxon>
        <taxon>Skermanella</taxon>
    </lineage>
</organism>
<accession>A0A512DIZ2</accession>
<proteinExistence type="predicted"/>
<dbReference type="Proteomes" id="UP000321523">
    <property type="component" value="Unassembled WGS sequence"/>
</dbReference>
<protein>
    <submittedName>
        <fullName evidence="1">Uncharacterized protein</fullName>
    </submittedName>
</protein>
<dbReference type="EMBL" id="BJYZ01000002">
    <property type="protein sequence ID" value="GEO36449.1"/>
    <property type="molecule type" value="Genomic_DNA"/>
</dbReference>
<reference evidence="1 2" key="1">
    <citation type="submission" date="2019-07" db="EMBL/GenBank/DDBJ databases">
        <title>Whole genome shotgun sequence of Skermanella aerolata NBRC 106429.</title>
        <authorList>
            <person name="Hosoyama A."/>
            <person name="Uohara A."/>
            <person name="Ohji S."/>
            <person name="Ichikawa N."/>
        </authorList>
    </citation>
    <scope>NUCLEOTIDE SEQUENCE [LARGE SCALE GENOMIC DNA]</scope>
    <source>
        <strain evidence="1 2">NBRC 106429</strain>
    </source>
</reference>
<evidence type="ECO:0000313" key="2">
    <source>
        <dbReference type="Proteomes" id="UP000321523"/>
    </source>
</evidence>
<evidence type="ECO:0000313" key="1">
    <source>
        <dbReference type="EMBL" id="GEO36449.1"/>
    </source>
</evidence>
<name>A0A512DIZ2_9PROT</name>
<keyword evidence="2" id="KW-1185">Reference proteome</keyword>
<dbReference type="AlphaFoldDB" id="A0A512DIZ2"/>
<sequence>MNSEAISVDTHRVNASTAPQPLAALPPRGSGVVLSMVSELALPVMLILLDADCITTPAVMG</sequence>